<keyword evidence="1" id="KW-0472">Membrane</keyword>
<feature type="transmembrane region" description="Helical" evidence="1">
    <location>
        <begin position="32"/>
        <end position="51"/>
    </location>
</feature>
<keyword evidence="4" id="KW-1185">Reference proteome</keyword>
<name>A0ABM8V383_THEXY</name>
<feature type="transmembrane region" description="Helical" evidence="1">
    <location>
        <begin position="87"/>
        <end position="104"/>
    </location>
</feature>
<evidence type="ECO:0000313" key="3">
    <source>
        <dbReference type="EMBL" id="CAG5084757.1"/>
    </source>
</evidence>
<feature type="transmembrane region" description="Helical" evidence="1">
    <location>
        <begin position="257"/>
        <end position="282"/>
    </location>
</feature>
<sequence>MNARRLLLAVWLGSTTTIIWLPVPVFVSSWGLPASVFYVFLAALPICYAAGERLTARWNRMRRASRFALAAAIGAGIGLALRPYGFGALPAGLVAAAFVLHGMSPVLPDDRRMRDMLTPALILYFIASIAAGFMDSMEPYRMLLAAGGVMTLLLTIRRVNRIALMDANLDQSGGSVPRAVRVRNRSLAAAFTAIALFIAFFRHLEALWHMFIGWLRRLIEWLTGKIGDPVPDELPADPGAQPMMPGLPMPEESEPNWFLLLLERIAIAIGVLALIALAVLALRQLLRIPALARLIARWLAAWRERTRSADTGGYVDEVERLTGESMAAGVIRRLRSIGRRESWAAMSPEERVRWLFRRRFQLAGKRGFRYRLSWTPRENISALQEIDGDNRDADSRLDQVYEEVRYGGRPAAKEEAEALKSRLGL</sequence>
<protein>
    <recommendedName>
        <fullName evidence="2">Protein-glutamine gamma-glutamyltransferase-like C-terminal domain-containing protein</fullName>
    </recommendedName>
</protein>
<dbReference type="EMBL" id="CAJRAY010000038">
    <property type="protein sequence ID" value="CAG5084757.1"/>
    <property type="molecule type" value="Genomic_DNA"/>
</dbReference>
<dbReference type="Proteomes" id="UP000681526">
    <property type="component" value="Unassembled WGS sequence"/>
</dbReference>
<feature type="transmembrane region" description="Helical" evidence="1">
    <location>
        <begin position="63"/>
        <end position="81"/>
    </location>
</feature>
<feature type="transmembrane region" description="Helical" evidence="1">
    <location>
        <begin position="7"/>
        <end position="26"/>
    </location>
</feature>
<dbReference type="Pfam" id="PF13559">
    <property type="entry name" value="DUF4129"/>
    <property type="match status" value="1"/>
</dbReference>
<feature type="transmembrane region" description="Helical" evidence="1">
    <location>
        <begin position="187"/>
        <end position="204"/>
    </location>
</feature>
<accession>A0ABM8V383</accession>
<evidence type="ECO:0000256" key="1">
    <source>
        <dbReference type="SAM" id="Phobius"/>
    </source>
</evidence>
<comment type="caution">
    <text evidence="3">The sequence shown here is derived from an EMBL/GenBank/DDBJ whole genome shotgun (WGS) entry which is preliminary data.</text>
</comment>
<evidence type="ECO:0000259" key="2">
    <source>
        <dbReference type="Pfam" id="PF13559"/>
    </source>
</evidence>
<proteinExistence type="predicted"/>
<dbReference type="RefSeq" id="WP_213484168.1">
    <property type="nucleotide sequence ID" value="NZ_CAJRAY010000038.1"/>
</dbReference>
<feature type="domain" description="Protein-glutamine gamma-glutamyltransferase-like C-terminal" evidence="2">
    <location>
        <begin position="356"/>
        <end position="421"/>
    </location>
</feature>
<feature type="transmembrane region" description="Helical" evidence="1">
    <location>
        <begin position="140"/>
        <end position="156"/>
    </location>
</feature>
<organism evidence="3 4">
    <name type="scientific">Thermobacillus xylanilyticus</name>
    <dbReference type="NCBI Taxonomy" id="76633"/>
    <lineage>
        <taxon>Bacteria</taxon>
        <taxon>Bacillati</taxon>
        <taxon>Bacillota</taxon>
        <taxon>Bacilli</taxon>
        <taxon>Bacillales</taxon>
        <taxon>Paenibacillaceae</taxon>
        <taxon>Thermobacillus</taxon>
    </lineage>
</organism>
<feature type="transmembrane region" description="Helical" evidence="1">
    <location>
        <begin position="116"/>
        <end position="134"/>
    </location>
</feature>
<keyword evidence="1" id="KW-0812">Transmembrane</keyword>
<keyword evidence="1" id="KW-1133">Transmembrane helix</keyword>
<dbReference type="InterPro" id="IPR025403">
    <property type="entry name" value="TgpA-like_C"/>
</dbReference>
<reference evidence="3 4" key="1">
    <citation type="submission" date="2021-04" db="EMBL/GenBank/DDBJ databases">
        <authorList>
            <person name="Rakotoarivonina H."/>
        </authorList>
    </citation>
    <scope>NUCLEOTIDE SEQUENCE [LARGE SCALE GENOMIC DNA]</scope>
    <source>
        <strain evidence="3 4">XE</strain>
    </source>
</reference>
<evidence type="ECO:0000313" key="4">
    <source>
        <dbReference type="Proteomes" id="UP000681526"/>
    </source>
</evidence>
<gene>
    <name evidence="3" type="primary">txxe 1096</name>
    <name evidence="3" type="ORF">TXXE_08120</name>
</gene>